<dbReference type="EMBL" id="BKCJ011605060">
    <property type="protein sequence ID" value="GFD43745.1"/>
    <property type="molecule type" value="Genomic_DNA"/>
</dbReference>
<reference evidence="1" key="1">
    <citation type="journal article" date="2019" name="Sci. Rep.">
        <title>Draft genome of Tanacetum cinerariifolium, the natural source of mosquito coil.</title>
        <authorList>
            <person name="Yamashiro T."/>
            <person name="Shiraishi A."/>
            <person name="Satake H."/>
            <person name="Nakayama K."/>
        </authorList>
    </citation>
    <scope>NUCLEOTIDE SEQUENCE</scope>
</reference>
<name>A0A699W872_TANCI</name>
<protein>
    <submittedName>
        <fullName evidence="1">Uncharacterized protein</fullName>
    </submittedName>
</protein>
<feature type="non-terminal residue" evidence="1">
    <location>
        <position position="1"/>
    </location>
</feature>
<sequence length="40" mass="4557">DSDEEVDAVDVLRVDNFIQNSKHEYSESEDSDFDNSPVPL</sequence>
<gene>
    <name evidence="1" type="ORF">Tci_915714</name>
</gene>
<dbReference type="AlphaFoldDB" id="A0A699W872"/>
<comment type="caution">
    <text evidence="1">The sequence shown here is derived from an EMBL/GenBank/DDBJ whole genome shotgun (WGS) entry which is preliminary data.</text>
</comment>
<accession>A0A699W872</accession>
<organism evidence="1">
    <name type="scientific">Tanacetum cinerariifolium</name>
    <name type="common">Dalmatian daisy</name>
    <name type="synonym">Chrysanthemum cinerariifolium</name>
    <dbReference type="NCBI Taxonomy" id="118510"/>
    <lineage>
        <taxon>Eukaryota</taxon>
        <taxon>Viridiplantae</taxon>
        <taxon>Streptophyta</taxon>
        <taxon>Embryophyta</taxon>
        <taxon>Tracheophyta</taxon>
        <taxon>Spermatophyta</taxon>
        <taxon>Magnoliopsida</taxon>
        <taxon>eudicotyledons</taxon>
        <taxon>Gunneridae</taxon>
        <taxon>Pentapetalae</taxon>
        <taxon>asterids</taxon>
        <taxon>campanulids</taxon>
        <taxon>Asterales</taxon>
        <taxon>Asteraceae</taxon>
        <taxon>Asteroideae</taxon>
        <taxon>Anthemideae</taxon>
        <taxon>Anthemidinae</taxon>
        <taxon>Tanacetum</taxon>
    </lineage>
</organism>
<evidence type="ECO:0000313" key="1">
    <source>
        <dbReference type="EMBL" id="GFD43745.1"/>
    </source>
</evidence>
<proteinExistence type="predicted"/>